<proteinExistence type="predicted"/>
<dbReference type="Pfam" id="PF12697">
    <property type="entry name" value="Abhydrolase_6"/>
    <property type="match status" value="1"/>
</dbReference>
<protein>
    <recommendedName>
        <fullName evidence="1">AB hydrolase-1 domain-containing protein</fullName>
    </recommendedName>
</protein>
<dbReference type="EMBL" id="KQ085962">
    <property type="protein sequence ID" value="KLO13271.1"/>
    <property type="molecule type" value="Genomic_DNA"/>
</dbReference>
<evidence type="ECO:0000313" key="2">
    <source>
        <dbReference type="EMBL" id="KLO13271.1"/>
    </source>
</evidence>
<dbReference type="Proteomes" id="UP000053477">
    <property type="component" value="Unassembled WGS sequence"/>
</dbReference>
<dbReference type="SUPFAM" id="SSF53474">
    <property type="entry name" value="alpha/beta-Hydrolases"/>
    <property type="match status" value="1"/>
</dbReference>
<evidence type="ECO:0000259" key="1">
    <source>
        <dbReference type="Pfam" id="PF12697"/>
    </source>
</evidence>
<dbReference type="AlphaFoldDB" id="A0A0H2S8R4"/>
<accession>A0A0H2S8R4</accession>
<sequence length="344" mass="38743">MSVYAFDDSGAPVNSPFYTTLVILHGCAFNKETFRKLLPLAAQYKLRIVLLNRRAYPGSKPLTEEELHQFDGPDEQGHEQYFGARAQELAEFLADFAVNQHLPTASADSGGGIALMGWSAGNAYTLSLLSHAQAINESTIKQLEPFLRTMVIFEAPGYIVGRPLVRDGVFILLDATCTEEDRFKMFGEYVSTYFEHPSVTSHNIEDLHFILDPKTQKFPRPSTTSTLTPDEYYELVWPKAAMKADVPAMAYPLEKFARWTEQAVFDDDLAQKFWPNLKVEVIWCEHSIATCVEAGWVYEDTKKECDSKGVTGRPMRVTMMPGANHFPHWDQPEKTIALFANAIA</sequence>
<name>A0A0H2S8R4_9AGAM</name>
<dbReference type="OrthoDB" id="3466517at2759"/>
<dbReference type="InParanoid" id="A0A0H2S8R4"/>
<gene>
    <name evidence="2" type="ORF">SCHPADRAFT_997490</name>
</gene>
<dbReference type="Gene3D" id="3.40.50.1820">
    <property type="entry name" value="alpha/beta hydrolase"/>
    <property type="match status" value="2"/>
</dbReference>
<keyword evidence="3" id="KW-1185">Reference proteome</keyword>
<dbReference type="InterPro" id="IPR000073">
    <property type="entry name" value="AB_hydrolase_1"/>
</dbReference>
<evidence type="ECO:0000313" key="3">
    <source>
        <dbReference type="Proteomes" id="UP000053477"/>
    </source>
</evidence>
<feature type="domain" description="AB hydrolase-1" evidence="1">
    <location>
        <begin position="21"/>
        <end position="337"/>
    </location>
</feature>
<organism evidence="2 3">
    <name type="scientific">Schizopora paradoxa</name>
    <dbReference type="NCBI Taxonomy" id="27342"/>
    <lineage>
        <taxon>Eukaryota</taxon>
        <taxon>Fungi</taxon>
        <taxon>Dikarya</taxon>
        <taxon>Basidiomycota</taxon>
        <taxon>Agaricomycotina</taxon>
        <taxon>Agaricomycetes</taxon>
        <taxon>Hymenochaetales</taxon>
        <taxon>Schizoporaceae</taxon>
        <taxon>Schizopora</taxon>
    </lineage>
</organism>
<dbReference type="InterPro" id="IPR029058">
    <property type="entry name" value="AB_hydrolase_fold"/>
</dbReference>
<reference evidence="2 3" key="1">
    <citation type="submission" date="2015-04" db="EMBL/GenBank/DDBJ databases">
        <title>Complete genome sequence of Schizopora paradoxa KUC8140, a cosmopolitan wood degrader in East Asia.</title>
        <authorList>
            <consortium name="DOE Joint Genome Institute"/>
            <person name="Min B."/>
            <person name="Park H."/>
            <person name="Jang Y."/>
            <person name="Kim J.-J."/>
            <person name="Kim K.H."/>
            <person name="Pangilinan J."/>
            <person name="Lipzen A."/>
            <person name="Riley R."/>
            <person name="Grigoriev I.V."/>
            <person name="Spatafora J.W."/>
            <person name="Choi I.-G."/>
        </authorList>
    </citation>
    <scope>NUCLEOTIDE SEQUENCE [LARGE SCALE GENOMIC DNA]</scope>
    <source>
        <strain evidence="2 3">KUC8140</strain>
    </source>
</reference>